<dbReference type="EMBL" id="GBXM01089791">
    <property type="protein sequence ID" value="JAH18786.1"/>
    <property type="molecule type" value="Transcribed_RNA"/>
</dbReference>
<reference evidence="1" key="1">
    <citation type="submission" date="2014-11" db="EMBL/GenBank/DDBJ databases">
        <authorList>
            <person name="Amaro Gonzalez C."/>
        </authorList>
    </citation>
    <scope>NUCLEOTIDE SEQUENCE</scope>
</reference>
<evidence type="ECO:0000313" key="1">
    <source>
        <dbReference type="EMBL" id="JAH18786.1"/>
    </source>
</evidence>
<sequence>MIAYFTDQLCSACCHSHIHGNCNYTNAHEGKNGARR</sequence>
<protein>
    <submittedName>
        <fullName evidence="1">Uncharacterized protein</fullName>
    </submittedName>
</protein>
<accession>A0A0E9QPE0</accession>
<name>A0A0E9QPE0_ANGAN</name>
<reference evidence="1" key="2">
    <citation type="journal article" date="2015" name="Fish Shellfish Immunol.">
        <title>Early steps in the European eel (Anguilla anguilla)-Vibrio vulnificus interaction in the gills: Role of the RtxA13 toxin.</title>
        <authorList>
            <person name="Callol A."/>
            <person name="Pajuelo D."/>
            <person name="Ebbesson L."/>
            <person name="Teles M."/>
            <person name="MacKenzie S."/>
            <person name="Amaro C."/>
        </authorList>
    </citation>
    <scope>NUCLEOTIDE SEQUENCE</scope>
</reference>
<proteinExistence type="predicted"/>
<dbReference type="AlphaFoldDB" id="A0A0E9QPE0"/>
<organism evidence="1">
    <name type="scientific">Anguilla anguilla</name>
    <name type="common">European freshwater eel</name>
    <name type="synonym">Muraena anguilla</name>
    <dbReference type="NCBI Taxonomy" id="7936"/>
    <lineage>
        <taxon>Eukaryota</taxon>
        <taxon>Metazoa</taxon>
        <taxon>Chordata</taxon>
        <taxon>Craniata</taxon>
        <taxon>Vertebrata</taxon>
        <taxon>Euteleostomi</taxon>
        <taxon>Actinopterygii</taxon>
        <taxon>Neopterygii</taxon>
        <taxon>Teleostei</taxon>
        <taxon>Anguilliformes</taxon>
        <taxon>Anguillidae</taxon>
        <taxon>Anguilla</taxon>
    </lineage>
</organism>